<evidence type="ECO:0000256" key="12">
    <source>
        <dbReference type="PROSITE-ProRule" id="PRU00175"/>
    </source>
</evidence>
<evidence type="ECO:0000256" key="14">
    <source>
        <dbReference type="SAM" id="SignalP"/>
    </source>
</evidence>
<keyword evidence="7" id="KW-0611">Plant defense</keyword>
<gene>
    <name evidence="16" type="ORF">F0562_009877</name>
</gene>
<evidence type="ECO:0000256" key="6">
    <source>
        <dbReference type="ARBA" id="ARBA00022786"/>
    </source>
</evidence>
<evidence type="ECO:0000313" key="16">
    <source>
        <dbReference type="EMBL" id="KAA8523454.1"/>
    </source>
</evidence>
<dbReference type="GO" id="GO:0008270">
    <property type="term" value="F:zinc ion binding"/>
    <property type="evidence" value="ECO:0007669"/>
    <property type="project" value="UniProtKB-KW"/>
</dbReference>
<feature type="domain" description="RING-type" evidence="15">
    <location>
        <begin position="328"/>
        <end position="363"/>
    </location>
</feature>
<reference evidence="16 17" key="1">
    <citation type="submission" date="2019-09" db="EMBL/GenBank/DDBJ databases">
        <title>A chromosome-level genome assembly of the Chinese tupelo Nyssa sinensis.</title>
        <authorList>
            <person name="Yang X."/>
            <person name="Kang M."/>
            <person name="Yang Y."/>
            <person name="Xiong H."/>
            <person name="Wang M."/>
            <person name="Zhang Z."/>
            <person name="Wang Z."/>
            <person name="Wu H."/>
            <person name="Ma T."/>
            <person name="Liu J."/>
            <person name="Xi Z."/>
        </authorList>
    </citation>
    <scope>NUCLEOTIDE SEQUENCE [LARGE SCALE GENOMIC DNA]</scope>
    <source>
        <strain evidence="16">J267</strain>
        <tissue evidence="16">Leaf</tissue>
    </source>
</reference>
<dbReference type="GO" id="GO:0061630">
    <property type="term" value="F:ubiquitin protein ligase activity"/>
    <property type="evidence" value="ECO:0007669"/>
    <property type="project" value="UniProtKB-EC"/>
</dbReference>
<evidence type="ECO:0000256" key="5">
    <source>
        <dbReference type="ARBA" id="ARBA00022771"/>
    </source>
</evidence>
<protein>
    <recommendedName>
        <fullName evidence="2">RING-type E3 ubiquitin transferase</fullName>
        <ecNumber evidence="2">2.3.2.27</ecNumber>
    </recommendedName>
</protein>
<dbReference type="GO" id="GO:0006952">
    <property type="term" value="P:defense response"/>
    <property type="evidence" value="ECO:0007669"/>
    <property type="project" value="UniProtKB-KW"/>
</dbReference>
<keyword evidence="8" id="KW-0862">Zinc</keyword>
<keyword evidence="4" id="KW-0479">Metal-binding</keyword>
<proteinExistence type="predicted"/>
<evidence type="ECO:0000256" key="2">
    <source>
        <dbReference type="ARBA" id="ARBA00012483"/>
    </source>
</evidence>
<evidence type="ECO:0000256" key="1">
    <source>
        <dbReference type="ARBA" id="ARBA00000900"/>
    </source>
</evidence>
<comment type="subunit">
    <text evidence="11">Interacts with the DELLA proteins GAI, RGA, RGL1, RGL2 and RGL3.</text>
</comment>
<feature type="chain" id="PRO_5023922131" description="RING-type E3 ubiquitin transferase" evidence="14">
    <location>
        <begin position="36"/>
        <end position="376"/>
    </location>
</feature>
<dbReference type="CDD" id="cd16649">
    <property type="entry name" value="mRING-HC-C3HC5_CGRF1-like"/>
    <property type="match status" value="1"/>
</dbReference>
<dbReference type="InterPro" id="IPR001841">
    <property type="entry name" value="Znf_RING"/>
</dbReference>
<feature type="region of interest" description="Disordered" evidence="13">
    <location>
        <begin position="297"/>
        <end position="324"/>
    </location>
</feature>
<feature type="signal peptide" evidence="14">
    <location>
        <begin position="1"/>
        <end position="35"/>
    </location>
</feature>
<evidence type="ECO:0000256" key="8">
    <source>
        <dbReference type="ARBA" id="ARBA00022833"/>
    </source>
</evidence>
<dbReference type="OrthoDB" id="1711136at2759"/>
<accession>A0A5J4ZZX4</accession>
<evidence type="ECO:0000259" key="15">
    <source>
        <dbReference type="PROSITE" id="PS50089"/>
    </source>
</evidence>
<evidence type="ECO:0000256" key="3">
    <source>
        <dbReference type="ARBA" id="ARBA00022679"/>
    </source>
</evidence>
<dbReference type="Pfam" id="PF13920">
    <property type="entry name" value="zf-C3HC4_3"/>
    <property type="match status" value="1"/>
</dbReference>
<evidence type="ECO:0000256" key="13">
    <source>
        <dbReference type="SAM" id="MobiDB-lite"/>
    </source>
</evidence>
<keyword evidence="17" id="KW-1185">Reference proteome</keyword>
<evidence type="ECO:0000256" key="11">
    <source>
        <dbReference type="ARBA" id="ARBA00062563"/>
    </source>
</evidence>
<keyword evidence="5 12" id="KW-0863">Zinc-finger</keyword>
<evidence type="ECO:0000256" key="9">
    <source>
        <dbReference type="ARBA" id="ARBA00055493"/>
    </source>
</evidence>
<organism evidence="16 17">
    <name type="scientific">Nyssa sinensis</name>
    <dbReference type="NCBI Taxonomy" id="561372"/>
    <lineage>
        <taxon>Eukaryota</taxon>
        <taxon>Viridiplantae</taxon>
        <taxon>Streptophyta</taxon>
        <taxon>Embryophyta</taxon>
        <taxon>Tracheophyta</taxon>
        <taxon>Spermatophyta</taxon>
        <taxon>Magnoliopsida</taxon>
        <taxon>eudicotyledons</taxon>
        <taxon>Gunneridae</taxon>
        <taxon>Pentapetalae</taxon>
        <taxon>asterids</taxon>
        <taxon>Cornales</taxon>
        <taxon>Nyssaceae</taxon>
        <taxon>Nyssa</taxon>
    </lineage>
</organism>
<dbReference type="PROSITE" id="PS50089">
    <property type="entry name" value="ZF_RING_2"/>
    <property type="match status" value="1"/>
</dbReference>
<evidence type="ECO:0000313" key="17">
    <source>
        <dbReference type="Proteomes" id="UP000325577"/>
    </source>
</evidence>
<keyword evidence="6" id="KW-0833">Ubl conjugation pathway</keyword>
<keyword evidence="14" id="KW-0732">Signal</keyword>
<dbReference type="EMBL" id="CM018047">
    <property type="protein sequence ID" value="KAA8523454.1"/>
    <property type="molecule type" value="Genomic_DNA"/>
</dbReference>
<keyword evidence="3" id="KW-0808">Transferase</keyword>
<name>A0A5J4ZZX4_9ASTE</name>
<dbReference type="FunFam" id="3.30.40.10:FF:000541">
    <property type="entry name" value="BOI-related E3 ubiquitin-protein ligase 1"/>
    <property type="match status" value="1"/>
</dbReference>
<sequence length="376" mass="42102">MLLFIHFFPHRSCLLFYSLLFSLHLFASVPKGVHTHREAKRKTYSLMAVEARHLNLFPPQFIGNREMISPIEGNVNMYNTPIGYGLPPLSGTTTETLLPMYSPVITDTVPAKTAMKADSGITYTLPVSRKRSVDSIYTLPSFPNGQNLTHNNRCGSFTFLGEDISLQIQQQQLDIDRFIAQHTEKVRLEIEERRKRCSSRIIAALEGGIMKKLRSKEEEIEKIGKINWALEERVKSLCVENQIWRDLAQSNEATANALRSNLEQVLAQVKDEQHNRYGADLDEAAALVDDAQSCCGSNNGGNEEGRRTLADSRGRNDDGISSSSDRLCRNCRKEESCVLLLPCRHLCLCTVCGSSVHTCPICKSNKNASLHVNMSS</sequence>
<dbReference type="Proteomes" id="UP000325577">
    <property type="component" value="Linkage Group LG4"/>
</dbReference>
<comment type="catalytic activity">
    <reaction evidence="1">
        <text>S-ubiquitinyl-[E2 ubiquitin-conjugating enzyme]-L-cysteine + [acceptor protein]-L-lysine = [E2 ubiquitin-conjugating enzyme]-L-cysteine + N(6)-ubiquitinyl-[acceptor protein]-L-lysine.</text>
        <dbReference type="EC" id="2.3.2.27"/>
    </reaction>
</comment>
<dbReference type="PANTHER" id="PTHR42647:SF12">
    <property type="entry name" value="BOI-RELATED E3 UBIQUITIN-PROTEIN LIGASE 2-RELATED"/>
    <property type="match status" value="1"/>
</dbReference>
<comment type="function">
    <text evidence="9">Probable E3 ubiquitin-protein ligase. Has no effect on the stability of the DELLA proteins.</text>
</comment>
<evidence type="ECO:0000256" key="7">
    <source>
        <dbReference type="ARBA" id="ARBA00022821"/>
    </source>
</evidence>
<comment type="pathway">
    <text evidence="10">Protein degradation; proteasomal ubiquitin-dependent pathway.</text>
</comment>
<dbReference type="Gene3D" id="3.30.40.10">
    <property type="entry name" value="Zinc/RING finger domain, C3HC4 (zinc finger)"/>
    <property type="match status" value="1"/>
</dbReference>
<evidence type="ECO:0000256" key="10">
    <source>
        <dbReference type="ARBA" id="ARBA00060618"/>
    </source>
</evidence>
<dbReference type="PANTHER" id="PTHR42647">
    <property type="entry name" value="SBP (S-RIBONUCLEASE BINDING PROTEIN) FAMILY PROTEIN"/>
    <property type="match status" value="1"/>
</dbReference>
<evidence type="ECO:0000256" key="4">
    <source>
        <dbReference type="ARBA" id="ARBA00022723"/>
    </source>
</evidence>
<dbReference type="InterPro" id="IPR013083">
    <property type="entry name" value="Znf_RING/FYVE/PHD"/>
</dbReference>
<dbReference type="GO" id="GO:0043067">
    <property type="term" value="P:regulation of programmed cell death"/>
    <property type="evidence" value="ECO:0007669"/>
    <property type="project" value="TreeGrafter"/>
</dbReference>
<feature type="compositionally biased region" description="Basic and acidic residues" evidence="13">
    <location>
        <begin position="303"/>
        <end position="318"/>
    </location>
</feature>
<dbReference type="AlphaFoldDB" id="A0A5J4ZZX4"/>
<dbReference type="EC" id="2.3.2.27" evidence="2"/>